<dbReference type="Pfam" id="PF10551">
    <property type="entry name" value="MULE"/>
    <property type="match status" value="1"/>
</dbReference>
<dbReference type="EMBL" id="JAUIZM010000011">
    <property type="protein sequence ID" value="KAK1355919.1"/>
    <property type="molecule type" value="Genomic_DNA"/>
</dbReference>
<dbReference type="Proteomes" id="UP001237642">
    <property type="component" value="Unassembled WGS sequence"/>
</dbReference>
<feature type="domain" description="MULE transposase" evidence="1">
    <location>
        <begin position="64"/>
        <end position="140"/>
    </location>
</feature>
<evidence type="ECO:0000259" key="1">
    <source>
        <dbReference type="Pfam" id="PF10551"/>
    </source>
</evidence>
<dbReference type="InterPro" id="IPR018289">
    <property type="entry name" value="MULE_transposase_dom"/>
</dbReference>
<dbReference type="PANTHER" id="PTHR47718:SF17">
    <property type="entry name" value="PROTEIN FAR1-RELATED SEQUENCE 5-LIKE"/>
    <property type="match status" value="1"/>
</dbReference>
<dbReference type="AlphaFoldDB" id="A0AAD8GXE7"/>
<organism evidence="2 3">
    <name type="scientific">Heracleum sosnowskyi</name>
    <dbReference type="NCBI Taxonomy" id="360622"/>
    <lineage>
        <taxon>Eukaryota</taxon>
        <taxon>Viridiplantae</taxon>
        <taxon>Streptophyta</taxon>
        <taxon>Embryophyta</taxon>
        <taxon>Tracheophyta</taxon>
        <taxon>Spermatophyta</taxon>
        <taxon>Magnoliopsida</taxon>
        <taxon>eudicotyledons</taxon>
        <taxon>Gunneridae</taxon>
        <taxon>Pentapetalae</taxon>
        <taxon>asterids</taxon>
        <taxon>campanulids</taxon>
        <taxon>Apiales</taxon>
        <taxon>Apiaceae</taxon>
        <taxon>Apioideae</taxon>
        <taxon>apioid superclade</taxon>
        <taxon>Tordylieae</taxon>
        <taxon>Tordyliinae</taxon>
        <taxon>Heracleum</taxon>
    </lineage>
</organism>
<proteinExistence type="predicted"/>
<dbReference type="PANTHER" id="PTHR47718">
    <property type="entry name" value="OS01G0519700 PROTEIN"/>
    <property type="match status" value="1"/>
</dbReference>
<gene>
    <name evidence="2" type="ORF">POM88_049175</name>
</gene>
<protein>
    <recommendedName>
        <fullName evidence="1">MULE transposase domain-containing protein</fullName>
    </recommendedName>
</protein>
<name>A0AAD8GXE7_9APIA</name>
<keyword evidence="3" id="KW-1185">Reference proteome</keyword>
<evidence type="ECO:0000313" key="3">
    <source>
        <dbReference type="Proteomes" id="UP001237642"/>
    </source>
</evidence>
<reference evidence="2" key="1">
    <citation type="submission" date="2023-02" db="EMBL/GenBank/DDBJ databases">
        <title>Genome of toxic invasive species Heracleum sosnowskyi carries increased number of genes despite the absence of recent whole-genome duplications.</title>
        <authorList>
            <person name="Schelkunov M."/>
            <person name="Shtratnikova V."/>
            <person name="Makarenko M."/>
            <person name="Klepikova A."/>
            <person name="Omelchenko D."/>
            <person name="Novikova G."/>
            <person name="Obukhova E."/>
            <person name="Bogdanov V."/>
            <person name="Penin A."/>
            <person name="Logacheva M."/>
        </authorList>
    </citation>
    <scope>NUCLEOTIDE SEQUENCE</scope>
    <source>
        <strain evidence="2">Hsosn_3</strain>
        <tissue evidence="2">Leaf</tissue>
    </source>
</reference>
<evidence type="ECO:0000313" key="2">
    <source>
        <dbReference type="EMBL" id="KAK1355919.1"/>
    </source>
</evidence>
<comment type="caution">
    <text evidence="2">The sequence shown here is derived from an EMBL/GenBank/DDBJ whole genome shotgun (WGS) entry which is preliminary data.</text>
</comment>
<sequence length="141" mass="16149">MFLRCNRDLSVGYQNFIMDCAKVNIGPTAAHSLEKEMVDKEGHLTGLFWTDATGQTNYDVFGGIISFDPTFRTNRYNMVFVPFTRVYNHWRTVTFAAGLIIKENYKNFKWLLNTFNVAMGRVPPCVITDQCLAIKKALAKH</sequence>
<reference evidence="2" key="2">
    <citation type="submission" date="2023-05" db="EMBL/GenBank/DDBJ databases">
        <authorList>
            <person name="Schelkunov M.I."/>
        </authorList>
    </citation>
    <scope>NUCLEOTIDE SEQUENCE</scope>
    <source>
        <strain evidence="2">Hsosn_3</strain>
        <tissue evidence="2">Leaf</tissue>
    </source>
</reference>
<accession>A0AAD8GXE7</accession>